<evidence type="ECO:0000313" key="2">
    <source>
        <dbReference type="Proteomes" id="UP000076738"/>
    </source>
</evidence>
<keyword evidence="2" id="KW-1185">Reference proteome</keyword>
<accession>A0A167HJZ8</accession>
<name>A0A167HJZ8_CALVF</name>
<dbReference type="EMBL" id="KV417319">
    <property type="protein sequence ID" value="KZO91720.1"/>
    <property type="molecule type" value="Genomic_DNA"/>
</dbReference>
<evidence type="ECO:0008006" key="3">
    <source>
        <dbReference type="Google" id="ProtNLM"/>
    </source>
</evidence>
<dbReference type="Proteomes" id="UP000076738">
    <property type="component" value="Unassembled WGS sequence"/>
</dbReference>
<gene>
    <name evidence="1" type="ORF">CALVIDRAFT_488685</name>
</gene>
<protein>
    <recommendedName>
        <fullName evidence="3">Transposase Tc1-like domain-containing protein</fullName>
    </recommendedName>
</protein>
<proteinExistence type="predicted"/>
<feature type="non-terminal residue" evidence="1">
    <location>
        <position position="116"/>
    </location>
</feature>
<dbReference type="STRING" id="1330018.A0A167HJZ8"/>
<dbReference type="AlphaFoldDB" id="A0A167HJZ8"/>
<sequence>MVSPGKKAVLLYARSRGDTFQEIAGYTNCSVSALRYNMKKIQDGADIKEPIHRAGRPHVITPEQLAEAVRKVDGDELMDGAQVKQLVLPHAGASTVRRALRGAGLGGYMARKKPLI</sequence>
<reference evidence="1 2" key="1">
    <citation type="journal article" date="2016" name="Mol. Biol. Evol.">
        <title>Comparative Genomics of Early-Diverging Mushroom-Forming Fungi Provides Insights into the Origins of Lignocellulose Decay Capabilities.</title>
        <authorList>
            <person name="Nagy L.G."/>
            <person name="Riley R."/>
            <person name="Tritt A."/>
            <person name="Adam C."/>
            <person name="Daum C."/>
            <person name="Floudas D."/>
            <person name="Sun H."/>
            <person name="Yadav J.S."/>
            <person name="Pangilinan J."/>
            <person name="Larsson K.H."/>
            <person name="Matsuura K."/>
            <person name="Barry K."/>
            <person name="Labutti K."/>
            <person name="Kuo R."/>
            <person name="Ohm R.A."/>
            <person name="Bhattacharya S.S."/>
            <person name="Shirouzu T."/>
            <person name="Yoshinaga Y."/>
            <person name="Martin F.M."/>
            <person name="Grigoriev I.V."/>
            <person name="Hibbett D.S."/>
        </authorList>
    </citation>
    <scope>NUCLEOTIDE SEQUENCE [LARGE SCALE GENOMIC DNA]</scope>
    <source>
        <strain evidence="1 2">TUFC12733</strain>
    </source>
</reference>
<evidence type="ECO:0000313" key="1">
    <source>
        <dbReference type="EMBL" id="KZO91720.1"/>
    </source>
</evidence>
<organism evidence="1 2">
    <name type="scientific">Calocera viscosa (strain TUFC12733)</name>
    <dbReference type="NCBI Taxonomy" id="1330018"/>
    <lineage>
        <taxon>Eukaryota</taxon>
        <taxon>Fungi</taxon>
        <taxon>Dikarya</taxon>
        <taxon>Basidiomycota</taxon>
        <taxon>Agaricomycotina</taxon>
        <taxon>Dacrymycetes</taxon>
        <taxon>Dacrymycetales</taxon>
        <taxon>Dacrymycetaceae</taxon>
        <taxon>Calocera</taxon>
    </lineage>
</organism>